<evidence type="ECO:0000256" key="6">
    <source>
        <dbReference type="ARBA" id="ARBA00022801"/>
    </source>
</evidence>
<keyword evidence="6 10" id="KW-0378">Hydrolase</keyword>
<dbReference type="InterPro" id="IPR027266">
    <property type="entry name" value="TrmE/GcvT-like"/>
</dbReference>
<evidence type="ECO:0000259" key="12">
    <source>
        <dbReference type="PROSITE" id="PS51709"/>
    </source>
</evidence>
<dbReference type="NCBIfam" id="NF003661">
    <property type="entry name" value="PRK05291.1-3"/>
    <property type="match status" value="1"/>
</dbReference>
<keyword evidence="3 10" id="KW-0819">tRNA processing</keyword>
<dbReference type="InterPro" id="IPR027368">
    <property type="entry name" value="MnmE_dom2"/>
</dbReference>
<dbReference type="GO" id="GO:0005525">
    <property type="term" value="F:GTP binding"/>
    <property type="evidence" value="ECO:0007669"/>
    <property type="project" value="UniProtKB-UniRule"/>
</dbReference>
<dbReference type="InterPro" id="IPR025867">
    <property type="entry name" value="MnmE_helical"/>
</dbReference>
<dbReference type="Pfam" id="PF01926">
    <property type="entry name" value="MMR_HSR1"/>
    <property type="match status" value="1"/>
</dbReference>
<name>A0A2G6PEY0_9GAMM</name>
<dbReference type="HAMAP" id="MF_00379">
    <property type="entry name" value="GTPase_MnmE"/>
    <property type="match status" value="1"/>
</dbReference>
<comment type="subcellular location">
    <subcellularLocation>
        <location evidence="10">Cytoplasm</location>
    </subcellularLocation>
</comment>
<feature type="binding site" evidence="10">
    <location>
        <position position="30"/>
    </location>
    <ligand>
        <name>(6S)-5-formyl-5,6,7,8-tetrahydrofolate</name>
        <dbReference type="ChEBI" id="CHEBI:57457"/>
    </ligand>
</feature>
<dbReference type="Pfam" id="PF12631">
    <property type="entry name" value="MnmE_helical"/>
    <property type="match status" value="1"/>
</dbReference>
<dbReference type="SUPFAM" id="SSF52540">
    <property type="entry name" value="P-loop containing nucleoside triphosphate hydrolases"/>
    <property type="match status" value="1"/>
</dbReference>
<dbReference type="SUPFAM" id="SSF116878">
    <property type="entry name" value="TrmE connector domain"/>
    <property type="match status" value="1"/>
</dbReference>
<feature type="binding site" evidence="10">
    <location>
        <begin position="360"/>
        <end position="362"/>
    </location>
    <ligand>
        <name>GTP</name>
        <dbReference type="ChEBI" id="CHEBI:37565"/>
    </ligand>
</feature>
<feature type="domain" description="TrmE-type G" evidence="12">
    <location>
        <begin position="222"/>
        <end position="379"/>
    </location>
</feature>
<evidence type="ECO:0000256" key="10">
    <source>
        <dbReference type="HAMAP-Rule" id="MF_00379"/>
    </source>
</evidence>
<dbReference type="CDD" id="cd14858">
    <property type="entry name" value="TrmE_N"/>
    <property type="match status" value="1"/>
</dbReference>
<dbReference type="PANTHER" id="PTHR42714:SF2">
    <property type="entry name" value="TRNA MODIFICATION GTPASE GTPBP3, MITOCHONDRIAL"/>
    <property type="match status" value="1"/>
</dbReference>
<reference evidence="13 14" key="1">
    <citation type="submission" date="2017-10" db="EMBL/GenBank/DDBJ databases">
        <title>Novel microbial diversity and functional potential in the marine mammal oral microbiome.</title>
        <authorList>
            <person name="Dudek N.K."/>
            <person name="Sun C.L."/>
            <person name="Burstein D."/>
            <person name="Kantor R.S."/>
            <person name="Aliaga Goltsman D.S."/>
            <person name="Bik E.M."/>
            <person name="Thomas B.C."/>
            <person name="Banfield J.F."/>
            <person name="Relman D.A."/>
        </authorList>
    </citation>
    <scope>NUCLEOTIDE SEQUENCE [LARGE SCALE GENOMIC DNA]</scope>
    <source>
        <strain evidence="13">DOLJORAL78_50_517</strain>
    </source>
</reference>
<comment type="similarity">
    <text evidence="1 10 11">Belongs to the TRAFAC class TrmE-Era-EngA-EngB-Septin-like GTPase superfamily. TrmE GTPase family.</text>
</comment>
<feature type="binding site" evidence="10">
    <location>
        <position position="236"/>
    </location>
    <ligand>
        <name>Mg(2+)</name>
        <dbReference type="ChEBI" id="CHEBI:18420"/>
    </ligand>
</feature>
<keyword evidence="9 10" id="KW-0342">GTP-binding</keyword>
<dbReference type="PROSITE" id="PS51709">
    <property type="entry name" value="G_TRME"/>
    <property type="match status" value="1"/>
</dbReference>
<dbReference type="NCBIfam" id="TIGR00450">
    <property type="entry name" value="mnmE_trmE_thdF"/>
    <property type="match status" value="1"/>
</dbReference>
<dbReference type="FunFam" id="3.30.1360.120:FF:000001">
    <property type="entry name" value="tRNA modification GTPase MnmE"/>
    <property type="match status" value="1"/>
</dbReference>
<dbReference type="InterPro" id="IPR006073">
    <property type="entry name" value="GTP-bd"/>
</dbReference>
<dbReference type="Gene3D" id="3.40.50.300">
    <property type="entry name" value="P-loop containing nucleotide triphosphate hydrolases"/>
    <property type="match status" value="1"/>
</dbReference>
<dbReference type="GO" id="GO:0005829">
    <property type="term" value="C:cytosol"/>
    <property type="evidence" value="ECO:0007669"/>
    <property type="project" value="TreeGrafter"/>
</dbReference>
<feature type="binding site" evidence="10">
    <location>
        <position position="87"/>
    </location>
    <ligand>
        <name>(6S)-5-formyl-5,6,7,8-tetrahydrofolate</name>
        <dbReference type="ChEBI" id="CHEBI:57457"/>
    </ligand>
</feature>
<feature type="binding site" evidence="10">
    <location>
        <begin position="276"/>
        <end position="279"/>
    </location>
    <ligand>
        <name>GTP</name>
        <dbReference type="ChEBI" id="CHEBI:37565"/>
    </ligand>
</feature>
<protein>
    <recommendedName>
        <fullName evidence="10">tRNA modification GTPase MnmE</fullName>
        <ecNumber evidence="10">3.6.-.-</ecNumber>
    </recommendedName>
</protein>
<dbReference type="InterPro" id="IPR004520">
    <property type="entry name" value="GTPase_MnmE"/>
</dbReference>
<feature type="binding site" evidence="10">
    <location>
        <position position="253"/>
    </location>
    <ligand>
        <name>K(+)</name>
        <dbReference type="ChEBI" id="CHEBI:29103"/>
    </ligand>
</feature>
<keyword evidence="2 10" id="KW-0963">Cytoplasm</keyword>
<keyword evidence="5 10" id="KW-0547">Nucleotide-binding</keyword>
<comment type="caution">
    <text evidence="13">The sequence shown here is derived from an EMBL/GenBank/DDBJ whole genome shotgun (WGS) entry which is preliminary data.</text>
</comment>
<evidence type="ECO:0000256" key="11">
    <source>
        <dbReference type="RuleBase" id="RU003313"/>
    </source>
</evidence>
<dbReference type="GO" id="GO:0003924">
    <property type="term" value="F:GTPase activity"/>
    <property type="evidence" value="ECO:0007669"/>
    <property type="project" value="UniProtKB-UniRule"/>
</dbReference>
<feature type="binding site" evidence="10">
    <location>
        <position position="232"/>
    </location>
    <ligand>
        <name>K(+)</name>
        <dbReference type="ChEBI" id="CHEBI:29103"/>
    </ligand>
</feature>
<dbReference type="Gene3D" id="1.20.120.430">
    <property type="entry name" value="tRNA modification GTPase MnmE domain 2"/>
    <property type="match status" value="1"/>
</dbReference>
<sequence>MDDSVYTVVDSDTIAAIATPSGQGGVGIIRVSGLQALAIAQAVCGSALLPRRAQLRNFCDDKGQVIDQGIALFFPAPQSFTGEDVLELQGHGGPVVMDLLLQRVLALGARVARPGEFSERAFLNGKLDLAQAEAVADLISSHTTAAAHAALRSLQGEFSQRVHELVAGLISLRMYVEAAIDFPEEEIDFLADGVIAQRLKALQMQLDHLRAAAGQGRLLRDGMTVVIVGRPNAGKSSLLNMLAGHETAIVTAIPGTTRDVLREHISIDGMPLHVIDTAGLCESDDPVEQEGIRRAWAEIETADQIVMVMDDQLGLTDAEQALRESLPEDTPVTVIRNKIDLSERSPEQREGQWGVEILLSARTGAGLDLLREHLKSCVGFHGGGGEEGIFMARRRHLEALERARISLMQAWYQLEVVRAGELVAEELRDAQNALSEITGEFTSDDLLGRIFASFCIGK</sequence>
<evidence type="ECO:0000313" key="13">
    <source>
        <dbReference type="EMBL" id="PIE82729.1"/>
    </source>
</evidence>
<dbReference type="Pfam" id="PF10396">
    <property type="entry name" value="TrmE_N"/>
    <property type="match status" value="1"/>
</dbReference>
<comment type="cofactor">
    <cofactor evidence="10">
        <name>K(+)</name>
        <dbReference type="ChEBI" id="CHEBI:29103"/>
    </cofactor>
    <text evidence="10">Binds 1 potassium ion per subunit.</text>
</comment>
<dbReference type="PRINTS" id="PR00326">
    <property type="entry name" value="GTP1OBG"/>
</dbReference>
<dbReference type="InterPro" id="IPR005225">
    <property type="entry name" value="Small_GTP-bd"/>
</dbReference>
<accession>A0A2G6PEY0</accession>
<evidence type="ECO:0000256" key="7">
    <source>
        <dbReference type="ARBA" id="ARBA00022842"/>
    </source>
</evidence>
<comment type="function">
    <text evidence="10">Exhibits a very high intrinsic GTPase hydrolysis rate. Involved in the addition of a carboxymethylaminomethyl (cmnm) group at the wobble position (U34) of certain tRNAs, forming tRNA-cmnm(5)s(2)U34.</text>
</comment>
<feature type="binding site" evidence="10">
    <location>
        <begin position="232"/>
        <end position="237"/>
    </location>
    <ligand>
        <name>GTP</name>
        <dbReference type="ChEBI" id="CHEBI:37565"/>
    </ligand>
</feature>
<evidence type="ECO:0000256" key="2">
    <source>
        <dbReference type="ARBA" id="ARBA00022490"/>
    </source>
</evidence>
<evidence type="ECO:0000313" key="14">
    <source>
        <dbReference type="Proteomes" id="UP000229278"/>
    </source>
</evidence>
<dbReference type="InterPro" id="IPR018948">
    <property type="entry name" value="GTP-bd_TrmE_N"/>
</dbReference>
<dbReference type="Proteomes" id="UP000229278">
    <property type="component" value="Unassembled WGS sequence"/>
</dbReference>
<comment type="caution">
    <text evidence="10">Lacks conserved residue(s) required for the propagation of feature annotation.</text>
</comment>
<dbReference type="PANTHER" id="PTHR42714">
    <property type="entry name" value="TRNA MODIFICATION GTPASE GTPBP3"/>
    <property type="match status" value="1"/>
</dbReference>
<dbReference type="EMBL" id="PDTV01000013">
    <property type="protein sequence ID" value="PIE82729.1"/>
    <property type="molecule type" value="Genomic_DNA"/>
</dbReference>
<dbReference type="AlphaFoldDB" id="A0A2G6PEY0"/>
<proteinExistence type="inferred from homology"/>
<evidence type="ECO:0000256" key="9">
    <source>
        <dbReference type="ARBA" id="ARBA00023134"/>
    </source>
</evidence>
<dbReference type="NCBIfam" id="TIGR00231">
    <property type="entry name" value="small_GTP"/>
    <property type="match status" value="1"/>
</dbReference>
<dbReference type="InterPro" id="IPR031168">
    <property type="entry name" value="G_TrmE"/>
</dbReference>
<feature type="binding site" evidence="10">
    <location>
        <position position="251"/>
    </location>
    <ligand>
        <name>K(+)</name>
        <dbReference type="ChEBI" id="CHEBI:29103"/>
    </ligand>
</feature>
<keyword evidence="8 10" id="KW-0630">Potassium</keyword>
<evidence type="ECO:0000256" key="5">
    <source>
        <dbReference type="ARBA" id="ARBA00022741"/>
    </source>
</evidence>
<dbReference type="Gene3D" id="3.30.1360.120">
    <property type="entry name" value="Probable tRNA modification gtpase trme, domain 1"/>
    <property type="match status" value="1"/>
</dbReference>
<dbReference type="GO" id="GO:0030488">
    <property type="term" value="P:tRNA methylation"/>
    <property type="evidence" value="ECO:0007669"/>
    <property type="project" value="TreeGrafter"/>
</dbReference>
<comment type="subunit">
    <text evidence="10">Homodimer. Heterotetramer of two MnmE and two MnmG subunits.</text>
</comment>
<feature type="binding site" evidence="10">
    <location>
        <position position="256"/>
    </location>
    <ligand>
        <name>K(+)</name>
        <dbReference type="ChEBI" id="CHEBI:29103"/>
    </ligand>
</feature>
<feature type="binding site" evidence="10">
    <location>
        <position position="126"/>
    </location>
    <ligand>
        <name>(6S)-5-formyl-5,6,7,8-tetrahydrofolate</name>
        <dbReference type="ChEBI" id="CHEBI:57457"/>
    </ligand>
</feature>
<organism evidence="13 14">
    <name type="scientific">Candidatus Contendibacter odensensis</name>
    <dbReference type="NCBI Taxonomy" id="1400860"/>
    <lineage>
        <taxon>Bacteria</taxon>
        <taxon>Pseudomonadati</taxon>
        <taxon>Pseudomonadota</taxon>
        <taxon>Gammaproteobacteria</taxon>
        <taxon>Candidatus Competibacteraceae</taxon>
        <taxon>Candidatus Contendibacter</taxon>
    </lineage>
</organism>
<dbReference type="CDD" id="cd04164">
    <property type="entry name" value="trmE"/>
    <property type="match status" value="1"/>
</dbReference>
<gene>
    <name evidence="10" type="primary">mnmE</name>
    <name evidence="10" type="synonym">trmE</name>
    <name evidence="13" type="ORF">CSA09_05410</name>
</gene>
<evidence type="ECO:0000256" key="4">
    <source>
        <dbReference type="ARBA" id="ARBA00022723"/>
    </source>
</evidence>
<keyword evidence="4 10" id="KW-0479">Metal-binding</keyword>
<feature type="binding site" evidence="10">
    <location>
        <begin position="251"/>
        <end position="257"/>
    </location>
    <ligand>
        <name>GTP</name>
        <dbReference type="ChEBI" id="CHEBI:37565"/>
    </ligand>
</feature>
<evidence type="ECO:0000256" key="8">
    <source>
        <dbReference type="ARBA" id="ARBA00022958"/>
    </source>
</evidence>
<dbReference type="GO" id="GO:0046872">
    <property type="term" value="F:metal ion binding"/>
    <property type="evidence" value="ECO:0007669"/>
    <property type="project" value="UniProtKB-KW"/>
</dbReference>
<dbReference type="InterPro" id="IPR027417">
    <property type="entry name" value="P-loop_NTPase"/>
</dbReference>
<keyword evidence="7 10" id="KW-0460">Magnesium</keyword>
<dbReference type="EC" id="3.6.-.-" evidence="10"/>
<evidence type="ECO:0000256" key="3">
    <source>
        <dbReference type="ARBA" id="ARBA00022694"/>
    </source>
</evidence>
<feature type="binding site" evidence="10">
    <location>
        <position position="458"/>
    </location>
    <ligand>
        <name>(6S)-5-formyl-5,6,7,8-tetrahydrofolate</name>
        <dbReference type="ChEBI" id="CHEBI:57457"/>
    </ligand>
</feature>
<evidence type="ECO:0000256" key="1">
    <source>
        <dbReference type="ARBA" id="ARBA00011043"/>
    </source>
</evidence>
<feature type="binding site" evidence="10">
    <location>
        <position position="257"/>
    </location>
    <ligand>
        <name>Mg(2+)</name>
        <dbReference type="ChEBI" id="CHEBI:18420"/>
    </ligand>
</feature>
<dbReference type="GO" id="GO:0002098">
    <property type="term" value="P:tRNA wobble uridine modification"/>
    <property type="evidence" value="ECO:0007669"/>
    <property type="project" value="TreeGrafter"/>
</dbReference>